<sequence>MNASIRSFSKALIDLSQYKVLSKIGSGSFGKVYLMETPDQQNIYAVKFMASGFADYRSKLVFIREVETQIACSDAKVTTFIGYHLPDSNVQIKKLRNPALIMEYMPNGSLSDYFKSEEKKDIFTPTLKSKILFGIAIRIRHMHRKNVIHRDLKPDNILLDKDFNPRISDFGLARFISENEEGIMTGDLGTMTYMAPEVMGGNDYNKKADVYSFAMLAYHLITDEEPFAGVNYINLMAMVTSGERPPIPESTPEYLSVLIEQCWISDPNERPDFEKIVEVMSTFDCIIEGTNMDEYNQYRLNSLEEFNIDFIAF</sequence>
<dbReference type="PRINTS" id="PR00109">
    <property type="entry name" value="TYRKINASE"/>
</dbReference>
<dbReference type="Proteomes" id="UP001470230">
    <property type="component" value="Unassembled WGS sequence"/>
</dbReference>
<keyword evidence="1 5" id="KW-0808">Transferase</keyword>
<keyword evidence="2 4" id="KW-0547">Nucleotide-binding</keyword>
<accession>A0ABR2K1X0</accession>
<dbReference type="InterPro" id="IPR001245">
    <property type="entry name" value="Ser-Thr/Tyr_kinase_cat_dom"/>
</dbReference>
<evidence type="ECO:0000256" key="3">
    <source>
        <dbReference type="ARBA" id="ARBA00022840"/>
    </source>
</evidence>
<comment type="similarity">
    <text evidence="5">Belongs to the protein kinase superfamily.</text>
</comment>
<organism evidence="7 8">
    <name type="scientific">Tritrichomonas musculus</name>
    <dbReference type="NCBI Taxonomy" id="1915356"/>
    <lineage>
        <taxon>Eukaryota</taxon>
        <taxon>Metamonada</taxon>
        <taxon>Parabasalia</taxon>
        <taxon>Tritrichomonadida</taxon>
        <taxon>Tritrichomonadidae</taxon>
        <taxon>Tritrichomonas</taxon>
    </lineage>
</organism>
<evidence type="ECO:0000256" key="5">
    <source>
        <dbReference type="RuleBase" id="RU000304"/>
    </source>
</evidence>
<feature type="domain" description="Protein kinase" evidence="6">
    <location>
        <begin position="18"/>
        <end position="283"/>
    </location>
</feature>
<keyword evidence="1 5" id="KW-0418">Kinase</keyword>
<evidence type="ECO:0000256" key="1">
    <source>
        <dbReference type="ARBA" id="ARBA00022527"/>
    </source>
</evidence>
<dbReference type="PROSITE" id="PS00108">
    <property type="entry name" value="PROTEIN_KINASE_ST"/>
    <property type="match status" value="1"/>
</dbReference>
<keyword evidence="8" id="KW-1185">Reference proteome</keyword>
<dbReference type="InterPro" id="IPR008271">
    <property type="entry name" value="Ser/Thr_kinase_AS"/>
</dbReference>
<evidence type="ECO:0000256" key="2">
    <source>
        <dbReference type="ARBA" id="ARBA00022741"/>
    </source>
</evidence>
<dbReference type="InterPro" id="IPR011009">
    <property type="entry name" value="Kinase-like_dom_sf"/>
</dbReference>
<reference evidence="7 8" key="1">
    <citation type="submission" date="2024-04" db="EMBL/GenBank/DDBJ databases">
        <title>Tritrichomonas musculus Genome.</title>
        <authorList>
            <person name="Alves-Ferreira E."/>
            <person name="Grigg M."/>
            <person name="Lorenzi H."/>
            <person name="Galac M."/>
        </authorList>
    </citation>
    <scope>NUCLEOTIDE SEQUENCE [LARGE SCALE GENOMIC DNA]</scope>
    <source>
        <strain evidence="7 8">EAF2021</strain>
    </source>
</reference>
<keyword evidence="1 5" id="KW-0723">Serine/threonine-protein kinase</keyword>
<evidence type="ECO:0000256" key="4">
    <source>
        <dbReference type="PROSITE-ProRule" id="PRU10141"/>
    </source>
</evidence>
<dbReference type="PANTHER" id="PTHR44329:SF214">
    <property type="entry name" value="PROTEIN KINASE DOMAIN-CONTAINING PROTEIN"/>
    <property type="match status" value="1"/>
</dbReference>
<dbReference type="PROSITE" id="PS50011">
    <property type="entry name" value="PROTEIN_KINASE_DOM"/>
    <property type="match status" value="1"/>
</dbReference>
<proteinExistence type="inferred from homology"/>
<evidence type="ECO:0000313" key="8">
    <source>
        <dbReference type="Proteomes" id="UP001470230"/>
    </source>
</evidence>
<dbReference type="Gene3D" id="1.10.510.10">
    <property type="entry name" value="Transferase(Phosphotransferase) domain 1"/>
    <property type="match status" value="1"/>
</dbReference>
<dbReference type="SUPFAM" id="SSF56112">
    <property type="entry name" value="Protein kinase-like (PK-like)"/>
    <property type="match status" value="1"/>
</dbReference>
<dbReference type="Pfam" id="PF00069">
    <property type="entry name" value="Pkinase"/>
    <property type="match status" value="1"/>
</dbReference>
<feature type="binding site" evidence="4">
    <location>
        <position position="47"/>
    </location>
    <ligand>
        <name>ATP</name>
        <dbReference type="ChEBI" id="CHEBI:30616"/>
    </ligand>
</feature>
<evidence type="ECO:0000259" key="6">
    <source>
        <dbReference type="PROSITE" id="PS50011"/>
    </source>
</evidence>
<dbReference type="SMART" id="SM00220">
    <property type="entry name" value="S_TKc"/>
    <property type="match status" value="1"/>
</dbReference>
<keyword evidence="3 4" id="KW-0067">ATP-binding</keyword>
<comment type="caution">
    <text evidence="7">The sequence shown here is derived from an EMBL/GenBank/DDBJ whole genome shotgun (WGS) entry which is preliminary data.</text>
</comment>
<name>A0ABR2K1X0_9EUKA</name>
<dbReference type="InterPro" id="IPR051681">
    <property type="entry name" value="Ser/Thr_Kinases-Pseudokinases"/>
</dbReference>
<dbReference type="InterPro" id="IPR000719">
    <property type="entry name" value="Prot_kinase_dom"/>
</dbReference>
<evidence type="ECO:0000313" key="7">
    <source>
        <dbReference type="EMBL" id="KAK8885094.1"/>
    </source>
</evidence>
<dbReference type="EMBL" id="JAPFFF010000008">
    <property type="protein sequence ID" value="KAK8885094.1"/>
    <property type="molecule type" value="Genomic_DNA"/>
</dbReference>
<gene>
    <name evidence="7" type="ORF">M9Y10_044223</name>
</gene>
<dbReference type="InterPro" id="IPR017441">
    <property type="entry name" value="Protein_kinase_ATP_BS"/>
</dbReference>
<dbReference type="PROSITE" id="PS00107">
    <property type="entry name" value="PROTEIN_KINASE_ATP"/>
    <property type="match status" value="1"/>
</dbReference>
<protein>
    <recommendedName>
        <fullName evidence="6">Protein kinase domain-containing protein</fullName>
    </recommendedName>
</protein>
<dbReference type="PANTHER" id="PTHR44329">
    <property type="entry name" value="SERINE/THREONINE-PROTEIN KINASE TNNI3K-RELATED"/>
    <property type="match status" value="1"/>
</dbReference>